<reference evidence="2 3" key="1">
    <citation type="submission" date="2014-04" db="EMBL/GenBank/DDBJ databases">
        <title>Evolutionary Origins and Diversification of the Mycorrhizal Mutualists.</title>
        <authorList>
            <consortium name="DOE Joint Genome Institute"/>
            <consortium name="Mycorrhizal Genomics Consortium"/>
            <person name="Kohler A."/>
            <person name="Kuo A."/>
            <person name="Nagy L.G."/>
            <person name="Floudas D."/>
            <person name="Copeland A."/>
            <person name="Barry K.W."/>
            <person name="Cichocki N."/>
            <person name="Veneault-Fourrey C."/>
            <person name="LaButti K."/>
            <person name="Lindquist E.A."/>
            <person name="Lipzen A."/>
            <person name="Lundell T."/>
            <person name="Morin E."/>
            <person name="Murat C."/>
            <person name="Riley R."/>
            <person name="Ohm R."/>
            <person name="Sun H."/>
            <person name="Tunlid A."/>
            <person name="Henrissat B."/>
            <person name="Grigoriev I.V."/>
            <person name="Hibbett D.S."/>
            <person name="Martin F."/>
        </authorList>
    </citation>
    <scope>NUCLEOTIDE SEQUENCE [LARGE SCALE GENOMIC DNA]</scope>
    <source>
        <strain evidence="2 3">Koide BX008</strain>
    </source>
</reference>
<feature type="compositionally biased region" description="Polar residues" evidence="1">
    <location>
        <begin position="189"/>
        <end position="213"/>
    </location>
</feature>
<feature type="region of interest" description="Disordered" evidence="1">
    <location>
        <begin position="247"/>
        <end position="276"/>
    </location>
</feature>
<evidence type="ECO:0000313" key="3">
    <source>
        <dbReference type="Proteomes" id="UP000054549"/>
    </source>
</evidence>
<dbReference type="InParanoid" id="A0A0C2X5M9"/>
<name>A0A0C2X5M9_AMAMK</name>
<dbReference type="HOGENOM" id="CLU_1008229_0_0_1"/>
<accession>A0A0C2X5M9</accession>
<feature type="compositionally biased region" description="Basic and acidic residues" evidence="1">
    <location>
        <begin position="14"/>
        <end position="23"/>
    </location>
</feature>
<protein>
    <submittedName>
        <fullName evidence="2">Uncharacterized protein</fullName>
    </submittedName>
</protein>
<feature type="compositionally biased region" description="Polar residues" evidence="1">
    <location>
        <begin position="83"/>
        <end position="116"/>
    </location>
</feature>
<dbReference type="EMBL" id="KN818248">
    <property type="protein sequence ID" value="KIL64566.1"/>
    <property type="molecule type" value="Genomic_DNA"/>
</dbReference>
<dbReference type="AlphaFoldDB" id="A0A0C2X5M9"/>
<feature type="compositionally biased region" description="Polar residues" evidence="1">
    <location>
        <begin position="29"/>
        <end position="46"/>
    </location>
</feature>
<feature type="compositionally biased region" description="Basic and acidic residues" evidence="1">
    <location>
        <begin position="247"/>
        <end position="256"/>
    </location>
</feature>
<proteinExistence type="predicted"/>
<dbReference type="Proteomes" id="UP000054549">
    <property type="component" value="Unassembled WGS sequence"/>
</dbReference>
<gene>
    <name evidence="2" type="ORF">M378DRAFT_24458</name>
</gene>
<sequence>MSETQNNQDSYQSRPEHRLHDTNEPLPSASPTTMAVSDQPDSNTGILPTGRHHDATPGHTAGAGVTDEDNTEGRTAGAGVDGQQDNSYFTTNASNNRVFNDSPTAQYTIEGYTTGTGVDDQQYKGRNGETGVDDQQNKDRNGGTGFDDHQYKDRSAGTGVDDQQYKGRNGGTGVDDQQYKDRDAGTGVDGQQDNPYFTTNASNNRVFNDSTTAQGGGGQSDLPLGFPDMGDKIIGKTQKVMGKMTKNPELHEKGELRQSGGRAAVHGLARAPGPHD</sequence>
<evidence type="ECO:0000313" key="2">
    <source>
        <dbReference type="EMBL" id="KIL64566.1"/>
    </source>
</evidence>
<feature type="compositionally biased region" description="Basic and acidic residues" evidence="1">
    <location>
        <begin position="135"/>
        <end position="155"/>
    </location>
</feature>
<dbReference type="OrthoDB" id="3210574at2759"/>
<evidence type="ECO:0000256" key="1">
    <source>
        <dbReference type="SAM" id="MobiDB-lite"/>
    </source>
</evidence>
<keyword evidence="3" id="KW-1185">Reference proteome</keyword>
<feature type="region of interest" description="Disordered" evidence="1">
    <location>
        <begin position="1"/>
        <end position="230"/>
    </location>
</feature>
<feature type="compositionally biased region" description="Polar residues" evidence="1">
    <location>
        <begin position="1"/>
        <end position="13"/>
    </location>
</feature>
<organism evidence="2 3">
    <name type="scientific">Amanita muscaria (strain Koide BX008)</name>
    <dbReference type="NCBI Taxonomy" id="946122"/>
    <lineage>
        <taxon>Eukaryota</taxon>
        <taxon>Fungi</taxon>
        <taxon>Dikarya</taxon>
        <taxon>Basidiomycota</taxon>
        <taxon>Agaricomycotina</taxon>
        <taxon>Agaricomycetes</taxon>
        <taxon>Agaricomycetidae</taxon>
        <taxon>Agaricales</taxon>
        <taxon>Pluteineae</taxon>
        <taxon>Amanitaceae</taxon>
        <taxon>Amanita</taxon>
    </lineage>
</organism>